<evidence type="ECO:0000259" key="2">
    <source>
        <dbReference type="Pfam" id="PF07670"/>
    </source>
</evidence>
<keyword evidence="1" id="KW-1133">Transmembrane helix</keyword>
<dbReference type="Proteomes" id="UP000823909">
    <property type="component" value="Unassembled WGS sequence"/>
</dbReference>
<dbReference type="EMBL" id="DWUU01000039">
    <property type="protein sequence ID" value="HJD42638.1"/>
    <property type="molecule type" value="Genomic_DNA"/>
</dbReference>
<feature type="transmembrane region" description="Helical" evidence="1">
    <location>
        <begin position="138"/>
        <end position="157"/>
    </location>
</feature>
<feature type="domain" description="Nucleoside transporter/FeoB GTPase Gate" evidence="2">
    <location>
        <begin position="33"/>
        <end position="120"/>
    </location>
</feature>
<evidence type="ECO:0000313" key="3">
    <source>
        <dbReference type="EMBL" id="HJD42638.1"/>
    </source>
</evidence>
<accession>A0A9D2RGM2</accession>
<evidence type="ECO:0000313" key="4">
    <source>
        <dbReference type="Proteomes" id="UP000823909"/>
    </source>
</evidence>
<proteinExistence type="predicted"/>
<dbReference type="InterPro" id="IPR011642">
    <property type="entry name" value="Gate_dom"/>
</dbReference>
<protein>
    <submittedName>
        <fullName evidence="3">Transporter</fullName>
    </submittedName>
</protein>
<feature type="transmembrane region" description="Helical" evidence="1">
    <location>
        <begin position="197"/>
        <end position="215"/>
    </location>
</feature>
<keyword evidence="1" id="KW-0812">Transmembrane</keyword>
<feature type="transmembrane region" description="Helical" evidence="1">
    <location>
        <begin position="110"/>
        <end position="132"/>
    </location>
</feature>
<feature type="transmembrane region" description="Helical" evidence="1">
    <location>
        <begin position="39"/>
        <end position="62"/>
    </location>
</feature>
<reference evidence="3" key="2">
    <citation type="submission" date="2021-04" db="EMBL/GenBank/DDBJ databases">
        <authorList>
            <person name="Gilroy R."/>
        </authorList>
    </citation>
    <scope>NUCLEOTIDE SEQUENCE</scope>
    <source>
        <strain evidence="3">ChiBcec15-3976</strain>
    </source>
</reference>
<feature type="transmembrane region" description="Helical" evidence="1">
    <location>
        <begin position="281"/>
        <end position="303"/>
    </location>
</feature>
<dbReference type="AlphaFoldDB" id="A0A9D2RGM2"/>
<gene>
    <name evidence="3" type="ORF">H9910_06480</name>
</gene>
<comment type="caution">
    <text evidence="3">The sequence shown here is derived from an EMBL/GenBank/DDBJ whole genome shotgun (WGS) entry which is preliminary data.</text>
</comment>
<reference evidence="3" key="1">
    <citation type="journal article" date="2021" name="PeerJ">
        <title>Extensive microbial diversity within the chicken gut microbiome revealed by metagenomics and culture.</title>
        <authorList>
            <person name="Gilroy R."/>
            <person name="Ravi A."/>
            <person name="Getino M."/>
            <person name="Pursley I."/>
            <person name="Horton D.L."/>
            <person name="Alikhan N.F."/>
            <person name="Baker D."/>
            <person name="Gharbi K."/>
            <person name="Hall N."/>
            <person name="Watson M."/>
            <person name="Adriaenssens E.M."/>
            <person name="Foster-Nyarko E."/>
            <person name="Jarju S."/>
            <person name="Secka A."/>
            <person name="Antonio M."/>
            <person name="Oren A."/>
            <person name="Chaudhuri R.R."/>
            <person name="La Ragione R."/>
            <person name="Hildebrand F."/>
            <person name="Pallen M.J."/>
        </authorList>
    </citation>
    <scope>NUCLEOTIDE SEQUENCE</scope>
    <source>
        <strain evidence="3">ChiBcec15-3976</strain>
    </source>
</reference>
<sequence length="306" mass="32995">MKRILPVCLFFAMLAAPEAVFRGAQDGLLLWFRTVFPTLFPFIAVSGIMISTGGLSVISTLFGRLFSAIFATSENGSFAVVTGFLCGYPAGAKTAADLVRAEKITREEGAYLVSFCNNLSPGFIINYIVLNILDNKEFLIPTLVILNGIPVILSFPFRRMYLKGNRRFSGPGEKSGNACNVFDFSVFDNCLTDSACAVVKVGLYIIAFSVLAAVAEYVGKGISFSSVFLPFLEITNGLQMIRDMIPHPGIRYAVILGLASFGGLCSAMQTKSMLSGSGIPFFPYFIQKLTAAAAASFTGLLYINCI</sequence>
<name>A0A9D2RGM2_9FIRM</name>
<feature type="transmembrane region" description="Helical" evidence="1">
    <location>
        <begin position="250"/>
        <end position="269"/>
    </location>
</feature>
<evidence type="ECO:0000256" key="1">
    <source>
        <dbReference type="SAM" id="Phobius"/>
    </source>
</evidence>
<dbReference type="Pfam" id="PF07670">
    <property type="entry name" value="Gate"/>
    <property type="match status" value="1"/>
</dbReference>
<organism evidence="3 4">
    <name type="scientific">Candidatus Mediterraneibacter quadrami</name>
    <dbReference type="NCBI Taxonomy" id="2838684"/>
    <lineage>
        <taxon>Bacteria</taxon>
        <taxon>Bacillati</taxon>
        <taxon>Bacillota</taxon>
        <taxon>Clostridia</taxon>
        <taxon>Lachnospirales</taxon>
        <taxon>Lachnospiraceae</taxon>
        <taxon>Mediterraneibacter</taxon>
    </lineage>
</organism>
<keyword evidence="1" id="KW-0472">Membrane</keyword>